<dbReference type="FunFam" id="3.30.450.20:FF:000396">
    <property type="entry name" value="PAS domain containing serine/threonine kinase"/>
    <property type="match status" value="1"/>
</dbReference>
<dbReference type="PROSITE" id="PS00107">
    <property type="entry name" value="PROTEIN_KINASE_ATP"/>
    <property type="match status" value="1"/>
</dbReference>
<feature type="compositionally biased region" description="Polar residues" evidence="10">
    <location>
        <begin position="423"/>
        <end position="441"/>
    </location>
</feature>
<evidence type="ECO:0000256" key="6">
    <source>
        <dbReference type="ARBA" id="ARBA00022840"/>
    </source>
</evidence>
<dbReference type="GO" id="GO:0005524">
    <property type="term" value="F:ATP binding"/>
    <property type="evidence" value="ECO:0007669"/>
    <property type="project" value="UniProtKB-UniRule"/>
</dbReference>
<accession>A0A5S6NK72</accession>
<keyword evidence="6 9" id="KW-0067">ATP-binding</keyword>
<dbReference type="GeneTree" id="ENSGT00940000163831"/>
<dbReference type="Gene3D" id="1.10.510.10">
    <property type="entry name" value="Transferase(Phosphotransferase) domain 1"/>
    <property type="match status" value="1"/>
</dbReference>
<evidence type="ECO:0000256" key="4">
    <source>
        <dbReference type="ARBA" id="ARBA00022741"/>
    </source>
</evidence>
<dbReference type="CDD" id="cd00130">
    <property type="entry name" value="PAS"/>
    <property type="match status" value="2"/>
</dbReference>
<organism evidence="12">
    <name type="scientific">Xenopus tropicalis</name>
    <name type="common">Western clawed frog</name>
    <name type="synonym">Silurana tropicalis</name>
    <dbReference type="NCBI Taxonomy" id="8364"/>
    <lineage>
        <taxon>Eukaryota</taxon>
        <taxon>Metazoa</taxon>
        <taxon>Chordata</taxon>
        <taxon>Craniata</taxon>
        <taxon>Vertebrata</taxon>
        <taxon>Euteleostomi</taxon>
        <taxon>Amphibia</taxon>
        <taxon>Batrachia</taxon>
        <taxon>Anura</taxon>
        <taxon>Pipoidea</taxon>
        <taxon>Pipidae</taxon>
        <taxon>Xenopodinae</taxon>
        <taxon>Xenopus</taxon>
        <taxon>Silurana</taxon>
    </lineage>
</organism>
<evidence type="ECO:0000259" key="11">
    <source>
        <dbReference type="PROSITE" id="PS50011"/>
    </source>
</evidence>
<dbReference type="Gene3D" id="3.30.450.20">
    <property type="entry name" value="PAS domain"/>
    <property type="match status" value="2"/>
</dbReference>
<reference evidence="12" key="1">
    <citation type="journal article" date="2010" name="Science">
        <title>The genome of the Western clawed frog Xenopus tropicalis.</title>
        <authorList>
            <person name="Hellsten U."/>
            <person name="Harland R.M."/>
            <person name="Gilchrist M.J."/>
            <person name="Hendrix D."/>
            <person name="Jurka J."/>
            <person name="Kapitonov V."/>
            <person name="Ovcharenko I."/>
            <person name="Putnam N.H."/>
            <person name="Shu S."/>
            <person name="Taher L."/>
            <person name="Blitz I.L."/>
            <person name="Blumberg B."/>
            <person name="Dichmann D.S."/>
            <person name="Dubchak I."/>
            <person name="Amaya E."/>
            <person name="Detter J.C."/>
            <person name="Fletcher R."/>
            <person name="Gerhard D.S."/>
            <person name="Goodstein D."/>
            <person name="Graves T."/>
            <person name="Grigoriev I.V."/>
            <person name="Grimwood J."/>
            <person name="Kawashima T."/>
            <person name="Lindquist E."/>
            <person name="Lucas S.M."/>
            <person name="Mead P.E."/>
            <person name="Mitros T."/>
            <person name="Ogino H."/>
            <person name="Ohta Y."/>
            <person name="Poliakov A.V."/>
            <person name="Pollet N."/>
            <person name="Robert J."/>
            <person name="Salamov A."/>
            <person name="Sater A.K."/>
            <person name="Schmutz J."/>
            <person name="Terry A."/>
            <person name="Vize P.D."/>
            <person name="Warren W.C."/>
            <person name="Wells D."/>
            <person name="Wills A."/>
            <person name="Wilson R.K."/>
            <person name="Zimmerman L.B."/>
            <person name="Zorn A.M."/>
            <person name="Grainger R."/>
            <person name="Grammer T."/>
            <person name="Khokha M.K."/>
            <person name="Richardson P.M."/>
            <person name="Rokhsar D.S."/>
        </authorList>
    </citation>
    <scope>NUCLEOTIDE SEQUENCE [LARGE SCALE GENOMIC DNA]</scope>
    <source>
        <strain evidence="12">Nigerian</strain>
    </source>
</reference>
<dbReference type="PROSITE" id="PS50011">
    <property type="entry name" value="PROTEIN_KINASE_DOM"/>
    <property type="match status" value="1"/>
</dbReference>
<feature type="region of interest" description="Disordered" evidence="10">
    <location>
        <begin position="407"/>
        <end position="441"/>
    </location>
</feature>
<evidence type="ECO:0000313" key="12">
    <source>
        <dbReference type="Ensembl" id="ENSXETP00000047164"/>
    </source>
</evidence>
<dbReference type="PANTHER" id="PTHR24346">
    <property type="entry name" value="MAP/MICROTUBULE AFFINITY-REGULATING KINASE"/>
    <property type="match status" value="1"/>
</dbReference>
<dbReference type="AlphaFoldDB" id="A0A5S6NK72"/>
<dbReference type="SUPFAM" id="SSF55785">
    <property type="entry name" value="PYP-like sensor domain (PAS domain)"/>
    <property type="match status" value="2"/>
</dbReference>
<dbReference type="Gene3D" id="3.30.200.20">
    <property type="entry name" value="Phosphorylase Kinase, domain 1"/>
    <property type="match status" value="1"/>
</dbReference>
<dbReference type="InterPro" id="IPR008271">
    <property type="entry name" value="Ser/Thr_kinase_AS"/>
</dbReference>
<evidence type="ECO:0000256" key="1">
    <source>
        <dbReference type="ARBA" id="ARBA00012513"/>
    </source>
</evidence>
<dbReference type="Pfam" id="PF00069">
    <property type="entry name" value="Pkinase"/>
    <property type="match status" value="1"/>
</dbReference>
<sequence>IEAGQTVTLAFHSALPRCHCTSHFSPPSSSSNCVASAWAWASGPPFWHINKILILMANDKACRLFEYSSPELIGMSLSQLIPASSHRVSEALEDELTESDGFSRVPGEVVEAVRRGGETITLCMWIRRIQNQCLLLLETVQQITATVSFRQDGRILSCDPTCARLYGYMEPEEVLGQHITDLLPTVNIPLQGREIPQNLRCQRLVGVTRDGANFPLSLNLSEASVDTGSHVEEYCASLSILSSINGLITLRPDGSIRGLNGSFSNSLFGYDRTQLLGKNITFLIPGFYHYMRSAGDEPSPLLTPLGETLDTSGSSDMISSNATKVSTVSFSEYIMQSTANTSCSPDKIPTIVDADSCPTSSVLSPLPTELSTENKDSESLVGGVFLYNRNSPTPNLSPCRSVEPDAVNRLSREESSPIPPSQEGESNRYSSETLSQVTSTPVKDDSEIREGIFNGSCYHRDGSRLFIQFDVQRTVSAGSYLFNVWVSKDLLQSQRDAIARTRLLLSSFASSSQSLLEQSERSLGELIRNSANAGYCTELQDLQIVGACNGQYALKYQTVSPLGKGAFGFVWSACGRDSAKEEVVVKFIRKDRVLDDCWVQDPELGKVTQEIAILSRVQHPNIIRVVDVFENDTFFQLVMELHGDGLDLFDFIDSQPSLDEPLASYIFRQLVSAVGYLHNQHILHRDIKDENIIIAPDFSIKLVDFGSAAHLHQGTLFSTFCGTTEYCAPEVLLGNPYPGPELEMWSLGVTLYTLIFGENPFCEVDEILEAELNPPFNVSQKLQVLISGLLQRDPEIRMTLDELLRDPWVTQPINLAEYTWEEVYPPASSHKGDYRTALKSEIPSSSELLLCKVLFPFLFCSHLTFKILTG</sequence>
<evidence type="ECO:0000256" key="3">
    <source>
        <dbReference type="ARBA" id="ARBA00022679"/>
    </source>
</evidence>
<gene>
    <name evidence="12" type="primary">slc51a-like.1</name>
</gene>
<dbReference type="Pfam" id="PF13426">
    <property type="entry name" value="PAS_9"/>
    <property type="match status" value="3"/>
</dbReference>
<evidence type="ECO:0000256" key="8">
    <source>
        <dbReference type="ARBA" id="ARBA00048679"/>
    </source>
</evidence>
<feature type="binding site" evidence="9">
    <location>
        <position position="590"/>
    </location>
    <ligand>
        <name>ATP</name>
        <dbReference type="ChEBI" id="CHEBI:30616"/>
    </ligand>
</feature>
<dbReference type="SMART" id="SM00220">
    <property type="entry name" value="S_TKc"/>
    <property type="match status" value="1"/>
</dbReference>
<keyword evidence="3" id="KW-0808">Transferase</keyword>
<dbReference type="SUPFAM" id="SSF56112">
    <property type="entry name" value="Protein kinase-like (PK-like)"/>
    <property type="match status" value="1"/>
</dbReference>
<dbReference type="Ensembl" id="ENSXETT00000047164">
    <property type="protein sequence ID" value="ENSXETP00000047164"/>
    <property type="gene ID" value="ENSXETG00000024712"/>
</dbReference>
<dbReference type="PROSITE" id="PS00108">
    <property type="entry name" value="PROTEIN_KINASE_ST"/>
    <property type="match status" value="1"/>
</dbReference>
<dbReference type="InterPro" id="IPR000719">
    <property type="entry name" value="Prot_kinase_dom"/>
</dbReference>
<dbReference type="InterPro" id="IPR011009">
    <property type="entry name" value="Kinase-like_dom_sf"/>
</dbReference>
<evidence type="ECO:0000256" key="10">
    <source>
        <dbReference type="SAM" id="MobiDB-lite"/>
    </source>
</evidence>
<evidence type="ECO:0000256" key="9">
    <source>
        <dbReference type="PROSITE-ProRule" id="PRU10141"/>
    </source>
</evidence>
<dbReference type="InterPro" id="IPR000014">
    <property type="entry name" value="PAS"/>
</dbReference>
<dbReference type="SMART" id="SM00091">
    <property type="entry name" value="PAS"/>
    <property type="match status" value="3"/>
</dbReference>
<dbReference type="InterPro" id="IPR017441">
    <property type="entry name" value="Protein_kinase_ATP_BS"/>
</dbReference>
<name>A0A5S6NK72_XENTR</name>
<keyword evidence="4 9" id="KW-0547">Nucleotide-binding</keyword>
<dbReference type="FunFam" id="3.30.200.20:FF:000346">
    <property type="entry name" value="PAS domain-containing serine/threonine-protein kinase"/>
    <property type="match status" value="1"/>
</dbReference>
<dbReference type="FunFam" id="1.10.510.10:FF:000351">
    <property type="entry name" value="PAS domain-containing serine/threonine-protein kinase"/>
    <property type="match status" value="1"/>
</dbReference>
<comment type="catalytic activity">
    <reaction evidence="7">
        <text>L-threonyl-[protein] + ATP = O-phospho-L-threonyl-[protein] + ADP + H(+)</text>
        <dbReference type="Rhea" id="RHEA:46608"/>
        <dbReference type="Rhea" id="RHEA-COMP:11060"/>
        <dbReference type="Rhea" id="RHEA-COMP:11605"/>
        <dbReference type="ChEBI" id="CHEBI:15378"/>
        <dbReference type="ChEBI" id="CHEBI:30013"/>
        <dbReference type="ChEBI" id="CHEBI:30616"/>
        <dbReference type="ChEBI" id="CHEBI:61977"/>
        <dbReference type="ChEBI" id="CHEBI:456216"/>
        <dbReference type="EC" id="2.7.11.1"/>
    </reaction>
</comment>
<protein>
    <recommendedName>
        <fullName evidence="1">non-specific serine/threonine protein kinase</fullName>
        <ecNumber evidence="1">2.7.11.1</ecNumber>
    </recommendedName>
</protein>
<dbReference type="EC" id="2.7.11.1" evidence="1"/>
<dbReference type="Xenbase" id="XB-GENE-5838770">
    <property type="gene designation" value="slc51a-like.1"/>
</dbReference>
<comment type="catalytic activity">
    <reaction evidence="8">
        <text>L-seryl-[protein] + ATP = O-phospho-L-seryl-[protein] + ADP + H(+)</text>
        <dbReference type="Rhea" id="RHEA:17989"/>
        <dbReference type="Rhea" id="RHEA-COMP:9863"/>
        <dbReference type="Rhea" id="RHEA-COMP:11604"/>
        <dbReference type="ChEBI" id="CHEBI:15378"/>
        <dbReference type="ChEBI" id="CHEBI:29999"/>
        <dbReference type="ChEBI" id="CHEBI:30616"/>
        <dbReference type="ChEBI" id="CHEBI:83421"/>
        <dbReference type="ChEBI" id="CHEBI:456216"/>
        <dbReference type="EC" id="2.7.11.1"/>
    </reaction>
</comment>
<proteinExistence type="predicted"/>
<keyword evidence="2" id="KW-0723">Serine/threonine-protein kinase</keyword>
<reference evidence="12" key="2">
    <citation type="submission" date="2019-11" db="UniProtKB">
        <authorList>
            <consortium name="Ensembl"/>
        </authorList>
    </citation>
    <scope>IDENTIFICATION</scope>
</reference>
<evidence type="ECO:0000256" key="5">
    <source>
        <dbReference type="ARBA" id="ARBA00022777"/>
    </source>
</evidence>
<evidence type="ECO:0000256" key="2">
    <source>
        <dbReference type="ARBA" id="ARBA00022527"/>
    </source>
</evidence>
<dbReference type="InterPro" id="IPR035965">
    <property type="entry name" value="PAS-like_dom_sf"/>
</dbReference>
<keyword evidence="5" id="KW-0418">Kinase</keyword>
<dbReference type="GO" id="GO:0004674">
    <property type="term" value="F:protein serine/threonine kinase activity"/>
    <property type="evidence" value="ECO:0007669"/>
    <property type="project" value="UniProtKB-KW"/>
</dbReference>
<dbReference type="PANTHER" id="PTHR24346:SF51">
    <property type="entry name" value="PAS DOMAIN-CONTAINING SERINE_THREONINE-PROTEIN KINASE"/>
    <property type="match status" value="1"/>
</dbReference>
<feature type="domain" description="Protein kinase" evidence="11">
    <location>
        <begin position="556"/>
        <end position="809"/>
    </location>
</feature>
<dbReference type="Bgee" id="ENSXETG00000024712">
    <property type="expression patterns" value="Expressed in intestine and 8 other cell types or tissues"/>
</dbReference>
<evidence type="ECO:0000256" key="7">
    <source>
        <dbReference type="ARBA" id="ARBA00047899"/>
    </source>
</evidence>